<comment type="caution">
    <text evidence="6">The sequence shown here is derived from an EMBL/GenBank/DDBJ whole genome shotgun (WGS) entry which is preliminary data.</text>
</comment>
<dbReference type="PANTHER" id="PTHR10015">
    <property type="entry name" value="HEAT SHOCK TRANSCRIPTION FACTOR"/>
    <property type="match status" value="1"/>
</dbReference>
<sequence>MEPEVQTEFVPKLYQMLDNPNYHEIVSWGEEPGSFVIYDTTAFQELVIPEVFKHSNFSSFVRQLNKYDFHKLRFKDKPSKFCQFQHPDFKPENRDRTYLIKRKEVQARKQIPASLIEDFQRQLDALYYRVDSLEMENTHMLGIVNRQDQLIKQLQQMAMGADQVLHFLVALDDAEGRNICSQFLADFAPNKVQIDQAVSGTEVLEMTQRKNYRCIVIDLVLPAIDGMSVTDVLRSRGFLNAIIICVEEDVDSSRRDNFFKRGASGILNRPFNRNVFYEQLKLLGV</sequence>
<dbReference type="PRINTS" id="PR00056">
    <property type="entry name" value="HSFDOMAIN"/>
</dbReference>
<reference evidence="6 7" key="1">
    <citation type="submission" date="2017-04" db="EMBL/GenBank/DDBJ databases">
        <title>Genome sequencing of [Candida] sorbophila.</title>
        <authorList>
            <person name="Ahn J.O."/>
        </authorList>
    </citation>
    <scope>NUCLEOTIDE SEQUENCE [LARGE SCALE GENOMIC DNA]</scope>
    <source>
        <strain evidence="6 7">DS02</strain>
    </source>
</reference>
<dbReference type="Pfam" id="PF00447">
    <property type="entry name" value="HSF_DNA-bind"/>
    <property type="match status" value="1"/>
</dbReference>
<keyword evidence="4" id="KW-0597">Phosphoprotein</keyword>
<dbReference type="InterPro" id="IPR000232">
    <property type="entry name" value="HSF_DNA-bd"/>
</dbReference>
<keyword evidence="2" id="KW-0238">DNA-binding</keyword>
<dbReference type="Pfam" id="PF00072">
    <property type="entry name" value="Response_reg"/>
    <property type="match status" value="1"/>
</dbReference>
<dbReference type="GO" id="GO:0005634">
    <property type="term" value="C:nucleus"/>
    <property type="evidence" value="ECO:0007669"/>
    <property type="project" value="UniProtKB-SubCell"/>
</dbReference>
<evidence type="ECO:0000259" key="5">
    <source>
        <dbReference type="PROSITE" id="PS50110"/>
    </source>
</evidence>
<dbReference type="PANTHER" id="PTHR10015:SF361">
    <property type="entry name" value="TRANSCRIPTION FACTOR SKN7"/>
    <property type="match status" value="1"/>
</dbReference>
<dbReference type="STRING" id="45607.A0A2T0FPJ4"/>
<dbReference type="OrthoDB" id="424572at2759"/>
<dbReference type="GO" id="GO:0006950">
    <property type="term" value="P:response to stress"/>
    <property type="evidence" value="ECO:0007669"/>
    <property type="project" value="UniProtKB-ARBA"/>
</dbReference>
<dbReference type="InterPro" id="IPR001789">
    <property type="entry name" value="Sig_transdc_resp-reg_receiver"/>
</dbReference>
<feature type="domain" description="Response regulatory" evidence="5">
    <location>
        <begin position="166"/>
        <end position="284"/>
    </location>
</feature>
<keyword evidence="3" id="KW-0539">Nucleus</keyword>
<protein>
    <submittedName>
        <fullName evidence="6">Transcription factor prr1</fullName>
    </submittedName>
</protein>
<evidence type="ECO:0000313" key="6">
    <source>
        <dbReference type="EMBL" id="PRT56906.1"/>
    </source>
</evidence>
<dbReference type="GO" id="GO:0043565">
    <property type="term" value="F:sequence-specific DNA binding"/>
    <property type="evidence" value="ECO:0007669"/>
    <property type="project" value="InterPro"/>
</dbReference>
<evidence type="ECO:0000256" key="2">
    <source>
        <dbReference type="ARBA" id="ARBA00023125"/>
    </source>
</evidence>
<dbReference type="RefSeq" id="XP_024666851.1">
    <property type="nucleotide sequence ID" value="XM_024811083.1"/>
</dbReference>
<dbReference type="GO" id="GO:0003700">
    <property type="term" value="F:DNA-binding transcription factor activity"/>
    <property type="evidence" value="ECO:0007669"/>
    <property type="project" value="InterPro"/>
</dbReference>
<evidence type="ECO:0000313" key="7">
    <source>
        <dbReference type="Proteomes" id="UP000238350"/>
    </source>
</evidence>
<organism evidence="6 7">
    <name type="scientific">Wickerhamiella sorbophila</name>
    <dbReference type="NCBI Taxonomy" id="45607"/>
    <lineage>
        <taxon>Eukaryota</taxon>
        <taxon>Fungi</taxon>
        <taxon>Dikarya</taxon>
        <taxon>Ascomycota</taxon>
        <taxon>Saccharomycotina</taxon>
        <taxon>Dipodascomycetes</taxon>
        <taxon>Dipodascales</taxon>
        <taxon>Trichomonascaceae</taxon>
        <taxon>Wickerhamiella</taxon>
    </lineage>
</organism>
<comment type="subcellular location">
    <subcellularLocation>
        <location evidence="1">Nucleus</location>
    </subcellularLocation>
</comment>
<dbReference type="InterPro" id="IPR036388">
    <property type="entry name" value="WH-like_DNA-bd_sf"/>
</dbReference>
<keyword evidence="7" id="KW-1185">Reference proteome</keyword>
<evidence type="ECO:0000256" key="1">
    <source>
        <dbReference type="ARBA" id="ARBA00004123"/>
    </source>
</evidence>
<dbReference type="InterPro" id="IPR011006">
    <property type="entry name" value="CheY-like_superfamily"/>
</dbReference>
<gene>
    <name evidence="6" type="ORF">B9G98_04526</name>
</gene>
<name>A0A2T0FPJ4_9ASCO</name>
<evidence type="ECO:0000256" key="4">
    <source>
        <dbReference type="PROSITE-ProRule" id="PRU00169"/>
    </source>
</evidence>
<dbReference type="EMBL" id="NDIQ01000022">
    <property type="protein sequence ID" value="PRT56906.1"/>
    <property type="molecule type" value="Genomic_DNA"/>
</dbReference>
<dbReference type="CDD" id="cd00156">
    <property type="entry name" value="REC"/>
    <property type="match status" value="1"/>
</dbReference>
<accession>A0A2T0FPJ4</accession>
<dbReference type="PROSITE" id="PS50110">
    <property type="entry name" value="RESPONSE_REGULATORY"/>
    <property type="match status" value="1"/>
</dbReference>
<dbReference type="Proteomes" id="UP000238350">
    <property type="component" value="Unassembled WGS sequence"/>
</dbReference>
<dbReference type="SUPFAM" id="SSF46785">
    <property type="entry name" value="Winged helix' DNA-binding domain"/>
    <property type="match status" value="1"/>
</dbReference>
<evidence type="ECO:0000256" key="3">
    <source>
        <dbReference type="ARBA" id="ARBA00023242"/>
    </source>
</evidence>
<dbReference type="AlphaFoldDB" id="A0A2T0FPJ4"/>
<dbReference type="SMART" id="SM00415">
    <property type="entry name" value="HSF"/>
    <property type="match status" value="1"/>
</dbReference>
<proteinExistence type="predicted"/>
<feature type="modified residue" description="4-aspartylphosphate" evidence="4">
    <location>
        <position position="218"/>
    </location>
</feature>
<dbReference type="Gene3D" id="3.40.50.2300">
    <property type="match status" value="1"/>
</dbReference>
<dbReference type="Gene3D" id="1.10.10.10">
    <property type="entry name" value="Winged helix-like DNA-binding domain superfamily/Winged helix DNA-binding domain"/>
    <property type="match status" value="1"/>
</dbReference>
<dbReference type="SUPFAM" id="SSF52172">
    <property type="entry name" value="CheY-like"/>
    <property type="match status" value="1"/>
</dbReference>
<dbReference type="GO" id="GO:0000160">
    <property type="term" value="P:phosphorelay signal transduction system"/>
    <property type="evidence" value="ECO:0007669"/>
    <property type="project" value="InterPro"/>
</dbReference>
<dbReference type="SMART" id="SM00448">
    <property type="entry name" value="REC"/>
    <property type="match status" value="1"/>
</dbReference>
<dbReference type="InterPro" id="IPR036390">
    <property type="entry name" value="WH_DNA-bd_sf"/>
</dbReference>
<dbReference type="GeneID" id="36518274"/>